<dbReference type="Gene3D" id="3.30.1120.170">
    <property type="match status" value="1"/>
</dbReference>
<dbReference type="PANTHER" id="PTHR47371:SF3">
    <property type="entry name" value="PHOSPHOGLYCEROL TRANSFERASE I"/>
    <property type="match status" value="1"/>
</dbReference>
<evidence type="ECO:0000259" key="11">
    <source>
        <dbReference type="Pfam" id="PF00884"/>
    </source>
</evidence>
<comment type="similarity">
    <text evidence="3 8">Belongs to the LTA synthase family.</text>
</comment>
<sequence>MEKLQKLGNVKNLKSTKMGFFLLALLLFWFKTYIIYITEFNLGINNVLQHFLLFINPLSSGLVLLGFALFFKGKRFGISLLIIDALLTLFMYSNIIFYRDYDTFITIQTLMQTENAGSISKSIIGLFEWHDLLYTLDLIGLTALFVKWKAGWTVTRLSWKRPFAVLASGVIVFTVNLGLAEIDRPQLLERVFDNNYIVKYLGAPNFAVFNTMQTVKANAKRSMASSDDINKVENYTNKKYAEPNAEYFGKAEGKNIIKIHLESFQSFLIDYKLHGEEVTPFLNSLVHDESKNFTYFDNFFHQTGQGKTADAEFLMDNSLYGLPQGAAFVTKGTNTYQSMPAILDQKQNYTSAIFHGDDKSFWNRNQVYKYMGVDKFYDSSYYDMSEDKVINYGLKDKPFFKQSMPMLKDLDKQNGPFYAHMLTLTHHYNFKLDKGDASIAPANTDDGTVNRYFQTARYLDESLKQFFHDLKEKGLYKDSVIMIYGDHQGISQNHNQAMSKITGEEITPLKNANLQRVPYMIRIPGVDSQGINHEYTGQVDVMPTMLHLLGINANDYIQFGTDMFSEEHREFVPFRNGDFMTDDYSYVQNTFFDNVTGEPIEEPTEDMKEMRNQVHFELSLNDEVLNGDLLRFYEPTEDWKPINPNQYQYGKPDDEKESGDEDKPDNDKTSAEDNTDANMNKTKNNK</sequence>
<evidence type="ECO:0000256" key="6">
    <source>
        <dbReference type="ARBA" id="ARBA00022989"/>
    </source>
</evidence>
<dbReference type="InterPro" id="IPR012160">
    <property type="entry name" value="LtaS-like"/>
</dbReference>
<name>A0ABP3J7V4_9BACI</name>
<keyword evidence="6 10" id="KW-1133">Transmembrane helix</keyword>
<feature type="region of interest" description="Disordered" evidence="9">
    <location>
        <begin position="637"/>
        <end position="686"/>
    </location>
</feature>
<dbReference type="CDD" id="cd16015">
    <property type="entry name" value="LTA_synthase"/>
    <property type="match status" value="1"/>
</dbReference>
<evidence type="ECO:0000313" key="13">
    <source>
        <dbReference type="Proteomes" id="UP001501459"/>
    </source>
</evidence>
<dbReference type="InterPro" id="IPR000917">
    <property type="entry name" value="Sulfatase_N"/>
</dbReference>
<feature type="transmembrane region" description="Helical" evidence="10">
    <location>
        <begin position="78"/>
        <end position="98"/>
    </location>
</feature>
<evidence type="ECO:0000256" key="1">
    <source>
        <dbReference type="ARBA" id="ARBA00004651"/>
    </source>
</evidence>
<evidence type="ECO:0000256" key="2">
    <source>
        <dbReference type="ARBA" id="ARBA00004936"/>
    </source>
</evidence>
<dbReference type="PIRSF" id="PIRSF005091">
    <property type="entry name" value="Mmb_sulf_HI1246"/>
    <property type="match status" value="1"/>
</dbReference>
<comment type="pathway">
    <text evidence="2">Cell wall biogenesis; lipoteichoic acid biosynthesis.</text>
</comment>
<keyword evidence="13" id="KW-1185">Reference proteome</keyword>
<evidence type="ECO:0000256" key="7">
    <source>
        <dbReference type="ARBA" id="ARBA00023136"/>
    </source>
</evidence>
<dbReference type="Gene3D" id="3.40.720.10">
    <property type="entry name" value="Alkaline Phosphatase, subunit A"/>
    <property type="match status" value="1"/>
</dbReference>
<dbReference type="InterPro" id="IPR050448">
    <property type="entry name" value="OpgB/LTA_synthase_biosynth"/>
</dbReference>
<comment type="subcellular location">
    <subcellularLocation>
        <location evidence="1">Cell membrane</location>
        <topology evidence="1">Multi-pass membrane protein</topology>
    </subcellularLocation>
</comment>
<feature type="compositionally biased region" description="Acidic residues" evidence="9">
    <location>
        <begin position="655"/>
        <end position="664"/>
    </location>
</feature>
<dbReference type="InterPro" id="IPR017850">
    <property type="entry name" value="Alkaline_phosphatase_core_sf"/>
</dbReference>
<protein>
    <submittedName>
        <fullName evidence="12">Lipoteichoic acid synthase LtaS1</fullName>
    </submittedName>
</protein>
<evidence type="ECO:0000256" key="5">
    <source>
        <dbReference type="ARBA" id="ARBA00022692"/>
    </source>
</evidence>
<keyword evidence="5 10" id="KW-0812">Transmembrane</keyword>
<dbReference type="EMBL" id="BAAADM010000047">
    <property type="protein sequence ID" value="GAA0441581.1"/>
    <property type="molecule type" value="Genomic_DNA"/>
</dbReference>
<dbReference type="Pfam" id="PF00884">
    <property type="entry name" value="Sulfatase"/>
    <property type="match status" value="1"/>
</dbReference>
<comment type="caution">
    <text evidence="12">The sequence shown here is derived from an EMBL/GenBank/DDBJ whole genome shotgun (WGS) entry which is preliminary data.</text>
</comment>
<accession>A0ABP3J7V4</accession>
<keyword evidence="4 8" id="KW-1003">Cell membrane</keyword>
<evidence type="ECO:0000256" key="9">
    <source>
        <dbReference type="SAM" id="MobiDB-lite"/>
    </source>
</evidence>
<feature type="domain" description="Sulfatase N-terminal" evidence="11">
    <location>
        <begin position="254"/>
        <end position="551"/>
    </location>
</feature>
<dbReference type="RefSeq" id="WP_343752557.1">
    <property type="nucleotide sequence ID" value="NZ_BAAADM010000047.1"/>
</dbReference>
<keyword evidence="7 8" id="KW-0472">Membrane</keyword>
<dbReference type="PANTHER" id="PTHR47371">
    <property type="entry name" value="LIPOTEICHOIC ACID SYNTHASE"/>
    <property type="match status" value="1"/>
</dbReference>
<feature type="transmembrane region" description="Helical" evidence="10">
    <location>
        <begin position="20"/>
        <end position="38"/>
    </location>
</feature>
<dbReference type="SUPFAM" id="SSF53649">
    <property type="entry name" value="Alkaline phosphatase-like"/>
    <property type="match status" value="1"/>
</dbReference>
<reference evidence="13" key="1">
    <citation type="journal article" date="2019" name="Int. J. Syst. Evol. Microbiol.">
        <title>The Global Catalogue of Microorganisms (GCM) 10K type strain sequencing project: providing services to taxonomists for standard genome sequencing and annotation.</title>
        <authorList>
            <consortium name="The Broad Institute Genomics Platform"/>
            <consortium name="The Broad Institute Genome Sequencing Center for Infectious Disease"/>
            <person name="Wu L."/>
            <person name="Ma J."/>
        </authorList>
    </citation>
    <scope>NUCLEOTIDE SEQUENCE [LARGE SCALE GENOMIC DNA]</scope>
    <source>
        <strain evidence="13">JCM 12149</strain>
    </source>
</reference>
<evidence type="ECO:0000313" key="12">
    <source>
        <dbReference type="EMBL" id="GAA0441581.1"/>
    </source>
</evidence>
<gene>
    <name evidence="12" type="primary">ltaS1</name>
    <name evidence="12" type="ORF">GCM10008983_18420</name>
</gene>
<organism evidence="12 13">
    <name type="scientific">Lentibacillus halophilus</name>
    <dbReference type="NCBI Taxonomy" id="295065"/>
    <lineage>
        <taxon>Bacteria</taxon>
        <taxon>Bacillati</taxon>
        <taxon>Bacillota</taxon>
        <taxon>Bacilli</taxon>
        <taxon>Bacillales</taxon>
        <taxon>Bacillaceae</taxon>
        <taxon>Lentibacillus</taxon>
    </lineage>
</organism>
<feature type="compositionally biased region" description="Polar residues" evidence="9">
    <location>
        <begin position="676"/>
        <end position="686"/>
    </location>
</feature>
<evidence type="ECO:0000256" key="10">
    <source>
        <dbReference type="SAM" id="Phobius"/>
    </source>
</evidence>
<dbReference type="Proteomes" id="UP001501459">
    <property type="component" value="Unassembled WGS sequence"/>
</dbReference>
<evidence type="ECO:0000256" key="8">
    <source>
        <dbReference type="PIRNR" id="PIRNR005091"/>
    </source>
</evidence>
<proteinExistence type="inferred from homology"/>
<evidence type="ECO:0000256" key="4">
    <source>
        <dbReference type="ARBA" id="ARBA00022475"/>
    </source>
</evidence>
<evidence type="ECO:0000256" key="3">
    <source>
        <dbReference type="ARBA" id="ARBA00009983"/>
    </source>
</evidence>
<feature type="transmembrane region" description="Helical" evidence="10">
    <location>
        <begin position="50"/>
        <end position="71"/>
    </location>
</feature>